<dbReference type="InParanoid" id="A0A0D0A023"/>
<evidence type="ECO:0000313" key="2">
    <source>
        <dbReference type="Proteomes" id="UP000054485"/>
    </source>
</evidence>
<dbReference type="AlphaFoldDB" id="A0A0D0A023"/>
<keyword evidence="2" id="KW-1185">Reference proteome</keyword>
<dbReference type="OrthoDB" id="2963168at2759"/>
<dbReference type="EMBL" id="KN835659">
    <property type="protein sequence ID" value="KIK35131.1"/>
    <property type="molecule type" value="Genomic_DNA"/>
</dbReference>
<accession>A0A0D0A023</accession>
<dbReference type="STRING" id="930992.A0A0D0A023"/>
<sequence length="64" mass="6662">MKPPTSDTRKPHGGSSHALIIALDVGTTFSGVSYALLEPGEVPKIHGVTQFPGQEHVAGNSKIP</sequence>
<dbReference type="HOGENOM" id="CLU_163072_0_0_1"/>
<reference evidence="1 2" key="1">
    <citation type="submission" date="2014-04" db="EMBL/GenBank/DDBJ databases">
        <authorList>
            <consortium name="DOE Joint Genome Institute"/>
            <person name="Kuo A."/>
            <person name="Ruytinx J."/>
            <person name="Rineau F."/>
            <person name="Colpaert J."/>
            <person name="Kohler A."/>
            <person name="Nagy L.G."/>
            <person name="Floudas D."/>
            <person name="Copeland A."/>
            <person name="Barry K.W."/>
            <person name="Cichocki N."/>
            <person name="Veneault-Fourrey C."/>
            <person name="LaButti K."/>
            <person name="Lindquist E.A."/>
            <person name="Lipzen A."/>
            <person name="Lundell T."/>
            <person name="Morin E."/>
            <person name="Murat C."/>
            <person name="Sun H."/>
            <person name="Tunlid A."/>
            <person name="Henrissat B."/>
            <person name="Grigoriev I.V."/>
            <person name="Hibbett D.S."/>
            <person name="Martin F."/>
            <person name="Nordberg H.P."/>
            <person name="Cantor M.N."/>
            <person name="Hua S.X."/>
        </authorList>
    </citation>
    <scope>NUCLEOTIDE SEQUENCE [LARGE SCALE GENOMIC DNA]</scope>
    <source>
        <strain evidence="1 2">UH-Slu-Lm8-n1</strain>
    </source>
</reference>
<dbReference type="Proteomes" id="UP000054485">
    <property type="component" value="Unassembled WGS sequence"/>
</dbReference>
<name>A0A0D0A023_9AGAM</name>
<organism evidence="1 2">
    <name type="scientific">Suillus luteus UH-Slu-Lm8-n1</name>
    <dbReference type="NCBI Taxonomy" id="930992"/>
    <lineage>
        <taxon>Eukaryota</taxon>
        <taxon>Fungi</taxon>
        <taxon>Dikarya</taxon>
        <taxon>Basidiomycota</taxon>
        <taxon>Agaricomycotina</taxon>
        <taxon>Agaricomycetes</taxon>
        <taxon>Agaricomycetidae</taxon>
        <taxon>Boletales</taxon>
        <taxon>Suillineae</taxon>
        <taxon>Suillaceae</taxon>
        <taxon>Suillus</taxon>
    </lineage>
</organism>
<proteinExistence type="predicted"/>
<protein>
    <submittedName>
        <fullName evidence="1">Unplaced genomic scaffold CY34scaffold_528, whole genome shotgun sequence</fullName>
    </submittedName>
</protein>
<gene>
    <name evidence="1" type="ORF">CY34DRAFT_783682</name>
</gene>
<reference evidence="2" key="2">
    <citation type="submission" date="2015-01" db="EMBL/GenBank/DDBJ databases">
        <title>Evolutionary Origins and Diversification of the Mycorrhizal Mutualists.</title>
        <authorList>
            <consortium name="DOE Joint Genome Institute"/>
            <consortium name="Mycorrhizal Genomics Consortium"/>
            <person name="Kohler A."/>
            <person name="Kuo A."/>
            <person name="Nagy L.G."/>
            <person name="Floudas D."/>
            <person name="Copeland A."/>
            <person name="Barry K.W."/>
            <person name="Cichocki N."/>
            <person name="Veneault-Fourrey C."/>
            <person name="LaButti K."/>
            <person name="Lindquist E.A."/>
            <person name="Lipzen A."/>
            <person name="Lundell T."/>
            <person name="Morin E."/>
            <person name="Murat C."/>
            <person name="Riley R."/>
            <person name="Ohm R."/>
            <person name="Sun H."/>
            <person name="Tunlid A."/>
            <person name="Henrissat B."/>
            <person name="Grigoriev I.V."/>
            <person name="Hibbett D.S."/>
            <person name="Martin F."/>
        </authorList>
    </citation>
    <scope>NUCLEOTIDE SEQUENCE [LARGE SCALE GENOMIC DNA]</scope>
    <source>
        <strain evidence="2">UH-Slu-Lm8-n1</strain>
    </source>
</reference>
<evidence type="ECO:0000313" key="1">
    <source>
        <dbReference type="EMBL" id="KIK35131.1"/>
    </source>
</evidence>